<keyword evidence="1" id="KW-0547">Nucleotide-binding</keyword>
<dbReference type="Gene3D" id="3.30.565.10">
    <property type="entry name" value="Histidine kinase-like ATPase, C-terminal domain"/>
    <property type="match status" value="1"/>
</dbReference>
<gene>
    <name evidence="1" type="ORF">HUK84_01390</name>
</gene>
<reference evidence="1 2" key="1">
    <citation type="submission" date="2020-06" db="EMBL/GenBank/DDBJ databases">
        <title>Description of novel acetic acid bacteria.</title>
        <authorList>
            <person name="Sombolestani A."/>
        </authorList>
    </citation>
    <scope>NUCLEOTIDE SEQUENCE [LARGE SCALE GENOMIC DNA]</scope>
    <source>
        <strain evidence="1 2">LMG 31431</strain>
    </source>
</reference>
<evidence type="ECO:0000313" key="1">
    <source>
        <dbReference type="EMBL" id="NVN09813.1"/>
    </source>
</evidence>
<dbReference type="Pfam" id="PF13589">
    <property type="entry name" value="HATPase_c_3"/>
    <property type="match status" value="1"/>
</dbReference>
<keyword evidence="1" id="KW-0067">ATP-binding</keyword>
<proteinExistence type="predicted"/>
<dbReference type="Proteomes" id="UP000534870">
    <property type="component" value="Unassembled WGS sequence"/>
</dbReference>
<protein>
    <submittedName>
        <fullName evidence="1">ATP-binding protein</fullName>
    </submittedName>
</protein>
<comment type="caution">
    <text evidence="1">The sequence shown here is derived from an EMBL/GenBank/DDBJ whole genome shotgun (WGS) entry which is preliminary data.</text>
</comment>
<name>A0A7Y7IT35_9PROT</name>
<sequence>MKLSNDTAKAVPTKQFFVSMLTRDISLDDAILDLIDNCLDGALRLANGNDVEYAKHYVRIKLSKDQFSIEDNCGGIPRDVAIKYAFKMGRDADDQRDADTETIGMYGVGMKRALFKMGTDALVKTRHGNDTFEVHIDSKWLDDKEWSELPIKVPSSASEKLSKPGTTIVVKDLYPGVAKHFSNAAFVNEVETAISHHFTMFLQRGLKIEINGKAVKPVHVEVLVSMRKDGPAPYVYQKTIDGVLVSITVGLNTSRQYDSDDDDEDGDFAGQRNSATAGWTVLCNDRAVIVGDKNRLTGWGDGIPLYHDQFIVITGIIEFRAKDAKKLPVTTTKRALDTSSNVWLESLVKMKEGMRVWISYTNQWKNHPREDQASHWSDAKPMSLSKAIEAVSPRVTSKKGSDALEFDPRKVKGALPEPKGSTPSARRIVFSRSAEEVRAVSTMLFDDANEKPGIVGDKCFEIQLVKANKKGA</sequence>
<dbReference type="GO" id="GO:0005524">
    <property type="term" value="F:ATP binding"/>
    <property type="evidence" value="ECO:0007669"/>
    <property type="project" value="UniProtKB-KW"/>
</dbReference>
<dbReference type="SUPFAM" id="SSF55874">
    <property type="entry name" value="ATPase domain of HSP90 chaperone/DNA topoisomerase II/histidine kinase"/>
    <property type="match status" value="1"/>
</dbReference>
<dbReference type="EMBL" id="JABXXP010000005">
    <property type="protein sequence ID" value="NVN09813.1"/>
    <property type="molecule type" value="Genomic_DNA"/>
</dbReference>
<evidence type="ECO:0000313" key="2">
    <source>
        <dbReference type="Proteomes" id="UP000534870"/>
    </source>
</evidence>
<dbReference type="AlphaFoldDB" id="A0A7Y7IT35"/>
<dbReference type="RefSeq" id="WP_176638611.1">
    <property type="nucleotide sequence ID" value="NZ_JABXXP010000005.1"/>
</dbReference>
<accession>A0A7Y7IT35</accession>
<organism evidence="1 2">
    <name type="scientific">Nguyenibacter vanlangensis</name>
    <dbReference type="NCBI Taxonomy" id="1216886"/>
    <lineage>
        <taxon>Bacteria</taxon>
        <taxon>Pseudomonadati</taxon>
        <taxon>Pseudomonadota</taxon>
        <taxon>Alphaproteobacteria</taxon>
        <taxon>Acetobacterales</taxon>
        <taxon>Acetobacteraceae</taxon>
        <taxon>Nguyenibacter</taxon>
    </lineage>
</organism>
<dbReference type="InterPro" id="IPR036890">
    <property type="entry name" value="HATPase_C_sf"/>
</dbReference>